<reference evidence="6" key="1">
    <citation type="journal article" date="2007" name="Insect Biochem. Mol. Biol.">
        <title>Cloning and characterization of an autophagy-related gene, ATG12, from the three-host tick Haemaphysalis longicornis.</title>
        <authorList>
            <person name="Umemiya R."/>
            <person name="Matsuo T."/>
            <person name="Hatta T."/>
            <person name="Sakakibara S."/>
            <person name="Boldbaatar D."/>
            <person name="Fujisaki K."/>
        </authorList>
    </citation>
    <scope>NUCLEOTIDE SEQUENCE</scope>
    <source>
        <strain evidence="6">Okayama</strain>
    </source>
</reference>
<evidence type="ECO:0000256" key="4">
    <source>
        <dbReference type="RuleBase" id="RU361201"/>
    </source>
</evidence>
<dbReference type="GO" id="GO:0034727">
    <property type="term" value="P:piecemeal microautophagy of the nucleus"/>
    <property type="evidence" value="ECO:0007669"/>
    <property type="project" value="TreeGrafter"/>
</dbReference>
<feature type="compositionally biased region" description="Basic and acidic residues" evidence="5">
    <location>
        <begin position="27"/>
        <end position="45"/>
    </location>
</feature>
<comment type="function">
    <text evidence="4">Ubiquitin-like protein involved in autophagic vesicle formation.</text>
</comment>
<dbReference type="Gene3D" id="3.10.20.90">
    <property type="entry name" value="Phosphatidylinositol 3-kinase Catalytic Subunit, Chain A, domain 1"/>
    <property type="match status" value="1"/>
</dbReference>
<dbReference type="EMBL" id="AB292686">
    <property type="protein sequence ID" value="BAF75797.1"/>
    <property type="molecule type" value="mRNA"/>
</dbReference>
<keyword evidence="3 4" id="KW-0072">Autophagy</keyword>
<dbReference type="FunFam" id="3.10.20.90:FF:000150">
    <property type="entry name" value="Ubiquitin-like protein ATG12"/>
    <property type="match status" value="1"/>
</dbReference>
<dbReference type="GO" id="GO:0019776">
    <property type="term" value="F:Atg8-family ligase activity"/>
    <property type="evidence" value="ECO:0007669"/>
    <property type="project" value="TreeGrafter"/>
</dbReference>
<gene>
    <name evidence="6" type="primary">HlATG12</name>
</gene>
<dbReference type="GO" id="GO:0000045">
    <property type="term" value="P:autophagosome assembly"/>
    <property type="evidence" value="ECO:0007669"/>
    <property type="project" value="InterPro"/>
</dbReference>
<sequence>MSDETEGCATAEAGNNENGVEESSEATAEKHEARTDRVDPLETNSGEKRKIDVLLKATGDAPIMMKRKWSVSPQMKIMEIADFIRKYLKLGQSESLFLYINQVFAPSLDQEISNLYECFGSNGKLTLHYAKSHAWG</sequence>
<comment type="subunit">
    <text evidence="4">Forms a conjugate with ATG5.</text>
</comment>
<evidence type="ECO:0000256" key="1">
    <source>
        <dbReference type="ARBA" id="ARBA00022499"/>
    </source>
</evidence>
<proteinExistence type="evidence at transcript level"/>
<dbReference type="PANTHER" id="PTHR13385:SF0">
    <property type="entry name" value="UBIQUITIN-LIKE PROTEIN ATG12"/>
    <property type="match status" value="1"/>
</dbReference>
<dbReference type="GO" id="GO:0034045">
    <property type="term" value="C:phagophore assembly site membrane"/>
    <property type="evidence" value="ECO:0007669"/>
    <property type="project" value="TreeGrafter"/>
</dbReference>
<dbReference type="PANTHER" id="PTHR13385">
    <property type="entry name" value="AUTOPHAGY PROTEIN 12"/>
    <property type="match status" value="1"/>
</dbReference>
<keyword evidence="2 4" id="KW-0833">Ubl conjugation pathway</keyword>
<evidence type="ECO:0000256" key="2">
    <source>
        <dbReference type="ARBA" id="ARBA00022786"/>
    </source>
</evidence>
<dbReference type="CDD" id="cd01612">
    <property type="entry name" value="Ubl_ATG12"/>
    <property type="match status" value="1"/>
</dbReference>
<dbReference type="SUPFAM" id="SSF54236">
    <property type="entry name" value="Ubiquitin-like"/>
    <property type="match status" value="1"/>
</dbReference>
<dbReference type="GO" id="GO:0061723">
    <property type="term" value="P:glycophagy"/>
    <property type="evidence" value="ECO:0007669"/>
    <property type="project" value="TreeGrafter"/>
</dbReference>
<evidence type="ECO:0000256" key="3">
    <source>
        <dbReference type="ARBA" id="ARBA00023006"/>
    </source>
</evidence>
<accession>A7M6G8</accession>
<dbReference type="Pfam" id="PF04110">
    <property type="entry name" value="APG12"/>
    <property type="match status" value="1"/>
</dbReference>
<dbReference type="InterPro" id="IPR007242">
    <property type="entry name" value="Atg12"/>
</dbReference>
<comment type="similarity">
    <text evidence="4">Belongs to the ATG12 family.</text>
</comment>
<organism evidence="6">
    <name type="scientific">Haemaphysalis longicornis</name>
    <name type="common">Bush tick</name>
    <dbReference type="NCBI Taxonomy" id="44386"/>
    <lineage>
        <taxon>Eukaryota</taxon>
        <taxon>Metazoa</taxon>
        <taxon>Ecdysozoa</taxon>
        <taxon>Arthropoda</taxon>
        <taxon>Chelicerata</taxon>
        <taxon>Arachnida</taxon>
        <taxon>Acari</taxon>
        <taxon>Parasitiformes</taxon>
        <taxon>Ixodida</taxon>
        <taxon>Ixodoidea</taxon>
        <taxon>Ixodidae</taxon>
        <taxon>Haemaphysalinae</taxon>
        <taxon>Haemaphysalis</taxon>
    </lineage>
</organism>
<dbReference type="AlphaFoldDB" id="A7M6G8"/>
<dbReference type="GO" id="GO:0097352">
    <property type="term" value="P:autophagosome maturation"/>
    <property type="evidence" value="ECO:0007669"/>
    <property type="project" value="TreeGrafter"/>
</dbReference>
<feature type="compositionally biased region" description="Low complexity" evidence="5">
    <location>
        <begin position="7"/>
        <end position="18"/>
    </location>
</feature>
<dbReference type="GO" id="GO:0000422">
    <property type="term" value="P:autophagy of mitochondrion"/>
    <property type="evidence" value="ECO:0007669"/>
    <property type="project" value="TreeGrafter"/>
</dbReference>
<name>A7M6G8_HAELO</name>
<dbReference type="GO" id="GO:0000421">
    <property type="term" value="C:autophagosome membrane"/>
    <property type="evidence" value="ECO:0007669"/>
    <property type="project" value="TreeGrafter"/>
</dbReference>
<evidence type="ECO:0000256" key="5">
    <source>
        <dbReference type="SAM" id="MobiDB-lite"/>
    </source>
</evidence>
<keyword evidence="1 4" id="KW-1017">Isopeptide bond</keyword>
<dbReference type="GO" id="GO:0034274">
    <property type="term" value="C:Atg12-Atg5-Atg16 complex"/>
    <property type="evidence" value="ECO:0007669"/>
    <property type="project" value="TreeGrafter"/>
</dbReference>
<evidence type="ECO:0000313" key="6">
    <source>
        <dbReference type="EMBL" id="BAF75797.1"/>
    </source>
</evidence>
<feature type="region of interest" description="Disordered" evidence="5">
    <location>
        <begin position="1"/>
        <end position="45"/>
    </location>
</feature>
<protein>
    <recommendedName>
        <fullName evidence="4">Ubiquitin-like protein ATG12</fullName>
    </recommendedName>
</protein>
<dbReference type="InterPro" id="IPR029071">
    <property type="entry name" value="Ubiquitin-like_domsf"/>
</dbReference>